<dbReference type="InterPro" id="IPR011739">
    <property type="entry name" value="GTA_rcc01693"/>
</dbReference>
<keyword evidence="2" id="KW-1185">Reference proteome</keyword>
<organism evidence="1 2">
    <name type="scientific">Neoaquamicrobium sediminum</name>
    <dbReference type="NCBI Taxonomy" id="1849104"/>
    <lineage>
        <taxon>Bacteria</taxon>
        <taxon>Pseudomonadati</taxon>
        <taxon>Pseudomonadota</taxon>
        <taxon>Alphaproteobacteria</taxon>
        <taxon>Hyphomicrobiales</taxon>
        <taxon>Phyllobacteriaceae</taxon>
        <taxon>Neoaquamicrobium</taxon>
    </lineage>
</organism>
<dbReference type="RefSeq" id="WP_368802622.1">
    <property type="nucleotide sequence ID" value="NZ_JAZHFV010000002.1"/>
</dbReference>
<dbReference type="InterPro" id="IPR019056">
    <property type="entry name" value="Phage_TAC_6"/>
</dbReference>
<dbReference type="EMBL" id="JAZHFV010000002">
    <property type="protein sequence ID" value="MEX4007455.1"/>
    <property type="molecule type" value="Genomic_DNA"/>
</dbReference>
<proteinExistence type="predicted"/>
<evidence type="ECO:0000313" key="2">
    <source>
        <dbReference type="Proteomes" id="UP001559025"/>
    </source>
</evidence>
<accession>A0ABV3WS23</accession>
<dbReference type="Proteomes" id="UP001559025">
    <property type="component" value="Unassembled WGS sequence"/>
</dbReference>
<name>A0ABV3WS23_9HYPH</name>
<evidence type="ECO:0000313" key="1">
    <source>
        <dbReference type="EMBL" id="MEX4007455.1"/>
    </source>
</evidence>
<reference evidence="1 2" key="1">
    <citation type="submission" date="2024-01" db="EMBL/GenBank/DDBJ databases">
        <title>New evidence supports the origin of RcGTA from prophage.</title>
        <authorList>
            <person name="Xu Y."/>
            <person name="Liu B."/>
            <person name="Chen F."/>
        </authorList>
    </citation>
    <scope>NUCLEOTIDE SEQUENCE [LARGE SCALE GENOMIC DNA]</scope>
    <source>
        <strain evidence="1 2">CBW1107-2</strain>
    </source>
</reference>
<dbReference type="NCBIfam" id="TIGR02216">
    <property type="entry name" value="phage_TIGR02216"/>
    <property type="match status" value="1"/>
</dbReference>
<sequence>MNAAGGKARQFRWDQVIAIGLGRLRLSPRDFWAMTPRELAGVLRGLNVVSGTVAAPRRGTLEALMNRFPDGAERQDR</sequence>
<protein>
    <submittedName>
        <fullName evidence="1">Rcc01693 family protein</fullName>
    </submittedName>
</protein>
<gene>
    <name evidence="1" type="ORF">V1479_09075</name>
</gene>
<comment type="caution">
    <text evidence="1">The sequence shown here is derived from an EMBL/GenBank/DDBJ whole genome shotgun (WGS) entry which is preliminary data.</text>
</comment>
<dbReference type="Pfam" id="PF09550">
    <property type="entry name" value="Phage_TAC_6"/>
    <property type="match status" value="1"/>
</dbReference>